<dbReference type="Proteomes" id="UP000677228">
    <property type="component" value="Unassembled WGS sequence"/>
</dbReference>
<evidence type="ECO:0000313" key="5">
    <source>
        <dbReference type="Proteomes" id="UP000663829"/>
    </source>
</evidence>
<evidence type="ECO:0000313" key="4">
    <source>
        <dbReference type="EMBL" id="CAF4406396.1"/>
    </source>
</evidence>
<dbReference type="Proteomes" id="UP000663829">
    <property type="component" value="Unassembled WGS sequence"/>
</dbReference>
<gene>
    <name evidence="2" type="ORF">GPM918_LOCUS38888</name>
    <name evidence="1" type="ORF">OVA965_LOCUS34386</name>
    <name evidence="4" type="ORF">SRO942_LOCUS39743</name>
    <name evidence="3" type="ORF">TMI583_LOCUS35303</name>
</gene>
<organism evidence="2 5">
    <name type="scientific">Didymodactylos carnosus</name>
    <dbReference type="NCBI Taxonomy" id="1234261"/>
    <lineage>
        <taxon>Eukaryota</taxon>
        <taxon>Metazoa</taxon>
        <taxon>Spiralia</taxon>
        <taxon>Gnathifera</taxon>
        <taxon>Rotifera</taxon>
        <taxon>Eurotatoria</taxon>
        <taxon>Bdelloidea</taxon>
        <taxon>Philodinida</taxon>
        <taxon>Philodinidae</taxon>
        <taxon>Didymodactylos</taxon>
    </lineage>
</organism>
<dbReference type="SUPFAM" id="SSF141571">
    <property type="entry name" value="Pentapeptide repeat-like"/>
    <property type="match status" value="1"/>
</dbReference>
<evidence type="ECO:0000313" key="1">
    <source>
        <dbReference type="EMBL" id="CAF1439607.1"/>
    </source>
</evidence>
<dbReference type="AlphaFoldDB" id="A0A815WLF9"/>
<dbReference type="Proteomes" id="UP000681722">
    <property type="component" value="Unassembled WGS sequence"/>
</dbReference>
<comment type="caution">
    <text evidence="2">The sequence shown here is derived from an EMBL/GenBank/DDBJ whole genome shotgun (WGS) entry which is preliminary data.</text>
</comment>
<proteinExistence type="predicted"/>
<protein>
    <submittedName>
        <fullName evidence="2">Uncharacterized protein</fullName>
    </submittedName>
</protein>
<accession>A0A815WLF9</accession>
<dbReference type="EMBL" id="CAJOBA010050605">
    <property type="protein sequence ID" value="CAF4236088.1"/>
    <property type="molecule type" value="Genomic_DNA"/>
</dbReference>
<evidence type="ECO:0000313" key="2">
    <source>
        <dbReference type="EMBL" id="CAF1545617.1"/>
    </source>
</evidence>
<name>A0A815WLF9_9BILA</name>
<reference evidence="2" key="1">
    <citation type="submission" date="2021-02" db="EMBL/GenBank/DDBJ databases">
        <authorList>
            <person name="Nowell W R."/>
        </authorList>
    </citation>
    <scope>NUCLEOTIDE SEQUENCE</scope>
</reference>
<dbReference type="EMBL" id="CAJNOQ010026436">
    <property type="protein sequence ID" value="CAF1545617.1"/>
    <property type="molecule type" value="Genomic_DNA"/>
</dbReference>
<dbReference type="OrthoDB" id="9989223at2759"/>
<dbReference type="EMBL" id="CAJOBC010092097">
    <property type="protein sequence ID" value="CAF4406396.1"/>
    <property type="molecule type" value="Genomic_DNA"/>
</dbReference>
<dbReference type="Proteomes" id="UP000682733">
    <property type="component" value="Unassembled WGS sequence"/>
</dbReference>
<keyword evidence="5" id="KW-1185">Reference proteome</keyword>
<evidence type="ECO:0000313" key="3">
    <source>
        <dbReference type="EMBL" id="CAF4236088.1"/>
    </source>
</evidence>
<dbReference type="EMBL" id="CAJNOK010028803">
    <property type="protein sequence ID" value="CAF1439607.1"/>
    <property type="molecule type" value="Genomic_DNA"/>
</dbReference>
<sequence>MQNKANDKNRLNEVDITARKHEQLHEVQRPNPIDLSGTDVILTRYESSIDSPHLLSYLTLRSVNLINTSFLNTNIEEADFSGSPLHFISFLFSLNLTRETGKAPGL</sequence>